<proteinExistence type="predicted"/>
<dbReference type="SUPFAM" id="SSF81383">
    <property type="entry name" value="F-box domain"/>
    <property type="match status" value="1"/>
</dbReference>
<sequence>MTNIEDVAAETPYGLSNFHQWQKLLSYDRLTSMEVGLAQYARHQQVQRAESKLRGLADDLDACGRREQRPGLTVFSNTMRANLDHIATANEGVLNSIPPQYRRSRKRASLVEKLSSTPELLELILLQLPNPDLMRATSVCTMFRDNILSSAKVQRKLGFREDKGGKIYFPTHDFWFAELFLNTEAVEPKEGSDPDDAWIRIQVMMDSIPCKLGIGSKCRSMFICQPPIKSIQAYTSCCAGPRFWRHRPGDERPPAETITSGTGITVGDIVDTTARLKESHKLCPDASPFDHNSDTGYVNAQVSFETTIRAKADDPLYVRQLHRLTDEKKKRQDRLQNQHRIDAYAAAKRTARDNGRPIPTMAEFEAATTTNAT</sequence>
<accession>A0AAE0WIK7</accession>
<organism evidence="1 2">
    <name type="scientific">Recurvomyces mirabilis</name>
    <dbReference type="NCBI Taxonomy" id="574656"/>
    <lineage>
        <taxon>Eukaryota</taxon>
        <taxon>Fungi</taxon>
        <taxon>Dikarya</taxon>
        <taxon>Ascomycota</taxon>
        <taxon>Pezizomycotina</taxon>
        <taxon>Dothideomycetes</taxon>
        <taxon>Dothideomycetidae</taxon>
        <taxon>Mycosphaerellales</taxon>
        <taxon>Teratosphaeriaceae</taxon>
        <taxon>Recurvomyces</taxon>
    </lineage>
</organism>
<gene>
    <name evidence="1" type="ORF">LTR78_009551</name>
</gene>
<dbReference type="AlphaFoldDB" id="A0AAE0WIK7"/>
<comment type="caution">
    <text evidence="1">The sequence shown here is derived from an EMBL/GenBank/DDBJ whole genome shotgun (WGS) entry which is preliminary data.</text>
</comment>
<dbReference type="Proteomes" id="UP001274830">
    <property type="component" value="Unassembled WGS sequence"/>
</dbReference>
<evidence type="ECO:0000313" key="2">
    <source>
        <dbReference type="Proteomes" id="UP001274830"/>
    </source>
</evidence>
<dbReference type="EMBL" id="JAUTXT010000054">
    <property type="protein sequence ID" value="KAK3670583.1"/>
    <property type="molecule type" value="Genomic_DNA"/>
</dbReference>
<keyword evidence="2" id="KW-1185">Reference proteome</keyword>
<reference evidence="1" key="1">
    <citation type="submission" date="2023-07" db="EMBL/GenBank/DDBJ databases">
        <title>Black Yeasts Isolated from many extreme environments.</title>
        <authorList>
            <person name="Coleine C."/>
            <person name="Stajich J.E."/>
            <person name="Selbmann L."/>
        </authorList>
    </citation>
    <scope>NUCLEOTIDE SEQUENCE</scope>
    <source>
        <strain evidence="1">CCFEE 5485</strain>
    </source>
</reference>
<protein>
    <recommendedName>
        <fullName evidence="3">F-box domain-containing protein</fullName>
    </recommendedName>
</protein>
<dbReference type="InterPro" id="IPR036047">
    <property type="entry name" value="F-box-like_dom_sf"/>
</dbReference>
<evidence type="ECO:0008006" key="3">
    <source>
        <dbReference type="Google" id="ProtNLM"/>
    </source>
</evidence>
<evidence type="ECO:0000313" key="1">
    <source>
        <dbReference type="EMBL" id="KAK3670583.1"/>
    </source>
</evidence>
<name>A0AAE0WIK7_9PEZI</name>